<accession>A0A3B0TDH6</accession>
<dbReference type="GO" id="GO:0005886">
    <property type="term" value="C:plasma membrane"/>
    <property type="evidence" value="ECO:0007669"/>
    <property type="project" value="UniProtKB-SubCell"/>
</dbReference>
<feature type="transmembrane region" description="Helical" evidence="6">
    <location>
        <begin position="213"/>
        <end position="237"/>
    </location>
</feature>
<gene>
    <name evidence="7" type="ORF">MNBD_ALPHA09-782</name>
</gene>
<feature type="transmembrane region" description="Helical" evidence="6">
    <location>
        <begin position="124"/>
        <end position="144"/>
    </location>
</feature>
<dbReference type="GO" id="GO:0015658">
    <property type="term" value="F:branched-chain amino acid transmembrane transporter activity"/>
    <property type="evidence" value="ECO:0007669"/>
    <property type="project" value="InterPro"/>
</dbReference>
<protein>
    <submittedName>
        <fullName evidence="7">Branched-chain amino acid transport system permease protein LivM (TC 3.A.1.4.1)</fullName>
    </submittedName>
</protein>
<evidence type="ECO:0000256" key="2">
    <source>
        <dbReference type="ARBA" id="ARBA00022475"/>
    </source>
</evidence>
<dbReference type="PANTHER" id="PTHR30482">
    <property type="entry name" value="HIGH-AFFINITY BRANCHED-CHAIN AMINO ACID TRANSPORT SYSTEM PERMEASE"/>
    <property type="match status" value="1"/>
</dbReference>
<dbReference type="AlphaFoldDB" id="A0A3B0TDH6"/>
<dbReference type="Pfam" id="PF02653">
    <property type="entry name" value="BPD_transp_2"/>
    <property type="match status" value="1"/>
</dbReference>
<dbReference type="InterPro" id="IPR001851">
    <property type="entry name" value="ABC_transp_permease"/>
</dbReference>
<proteinExistence type="predicted"/>
<keyword evidence="3 6" id="KW-0812">Transmembrane</keyword>
<dbReference type="EMBL" id="UOEM01000082">
    <property type="protein sequence ID" value="VAW14940.1"/>
    <property type="molecule type" value="Genomic_DNA"/>
</dbReference>
<evidence type="ECO:0000313" key="7">
    <source>
        <dbReference type="EMBL" id="VAW14940.1"/>
    </source>
</evidence>
<feature type="transmembrane region" description="Helical" evidence="6">
    <location>
        <begin position="6"/>
        <end position="24"/>
    </location>
</feature>
<evidence type="ECO:0000256" key="4">
    <source>
        <dbReference type="ARBA" id="ARBA00022989"/>
    </source>
</evidence>
<name>A0A3B0TDH6_9ZZZZ</name>
<reference evidence="7" key="1">
    <citation type="submission" date="2018-06" db="EMBL/GenBank/DDBJ databases">
        <authorList>
            <person name="Zhirakovskaya E."/>
        </authorList>
    </citation>
    <scope>NUCLEOTIDE SEQUENCE</scope>
</reference>
<organism evidence="7">
    <name type="scientific">hydrothermal vent metagenome</name>
    <dbReference type="NCBI Taxonomy" id="652676"/>
    <lineage>
        <taxon>unclassified sequences</taxon>
        <taxon>metagenomes</taxon>
        <taxon>ecological metagenomes</taxon>
    </lineage>
</organism>
<comment type="subcellular location">
    <subcellularLocation>
        <location evidence="1">Cell membrane</location>
        <topology evidence="1">Multi-pass membrane protein</topology>
    </subcellularLocation>
</comment>
<sequence length="283" mass="29809">MAYELTLITTMAISVLFALSLNFISGFCGQISLGHAAFLGAGAYTSAMLSKASMPFLLTLPLAGLVAGALGFVIGLASLRVRHDFLAITTMGVGFLFVGIIRQQDFFGGEIGISAIPSTGFSKAGFAMFAIALAAAFALFCVFVRRSWMGFVFNSIADNEDVTAMLGINVAGYKLIAFVIGTSVAGVAGALYAHHFRFIGPDSFGFIESISVLAMVIVGGIGSISGVIFAAALLSVLPLLVQFIDDYKLLFYSALLFLMMRFSPDGVAGLVKRTLAAVSRSRR</sequence>
<evidence type="ECO:0000256" key="3">
    <source>
        <dbReference type="ARBA" id="ARBA00022692"/>
    </source>
</evidence>
<evidence type="ECO:0000256" key="1">
    <source>
        <dbReference type="ARBA" id="ARBA00004651"/>
    </source>
</evidence>
<evidence type="ECO:0000256" key="6">
    <source>
        <dbReference type="SAM" id="Phobius"/>
    </source>
</evidence>
<keyword evidence="5 6" id="KW-0472">Membrane</keyword>
<keyword evidence="4 6" id="KW-1133">Transmembrane helix</keyword>
<feature type="transmembrane region" description="Helical" evidence="6">
    <location>
        <begin position="85"/>
        <end position="104"/>
    </location>
</feature>
<feature type="transmembrane region" description="Helical" evidence="6">
    <location>
        <begin position="175"/>
        <end position="193"/>
    </location>
</feature>
<dbReference type="CDD" id="cd06581">
    <property type="entry name" value="TM_PBP1_LivM_like"/>
    <property type="match status" value="1"/>
</dbReference>
<dbReference type="InterPro" id="IPR043428">
    <property type="entry name" value="LivM-like"/>
</dbReference>
<evidence type="ECO:0000256" key="5">
    <source>
        <dbReference type="ARBA" id="ARBA00023136"/>
    </source>
</evidence>
<dbReference type="PANTHER" id="PTHR30482:SF20">
    <property type="entry name" value="HIGH-AFFINITY BRANCHED-CHAIN AMINO ACID TRANSPORT SYSTEM PERMEASE PROTEIN LIVM"/>
    <property type="match status" value="1"/>
</dbReference>
<feature type="transmembrane region" description="Helical" evidence="6">
    <location>
        <begin position="56"/>
        <end position="78"/>
    </location>
</feature>
<feature type="transmembrane region" description="Helical" evidence="6">
    <location>
        <begin position="249"/>
        <end position="271"/>
    </location>
</feature>
<keyword evidence="2" id="KW-1003">Cell membrane</keyword>